<dbReference type="UniPathway" id="UPA00068">
    <property type="reaction ID" value="UER00109"/>
</dbReference>
<feature type="binding site" evidence="5">
    <location>
        <position position="277"/>
    </location>
    <ligand>
        <name>N(2)-acetyl-L-ornithine</name>
        <dbReference type="ChEBI" id="CHEBI:57805"/>
    </ligand>
</feature>
<keyword evidence="5" id="KW-0963">Cytoplasm</keyword>
<dbReference type="GO" id="GO:0030170">
    <property type="term" value="F:pyridoxal phosphate binding"/>
    <property type="evidence" value="ECO:0007669"/>
    <property type="project" value="InterPro"/>
</dbReference>
<dbReference type="GO" id="GO:0042802">
    <property type="term" value="F:identical protein binding"/>
    <property type="evidence" value="ECO:0007669"/>
    <property type="project" value="TreeGrafter"/>
</dbReference>
<dbReference type="STRING" id="52694.ACWI_11940"/>
<dbReference type="Gene3D" id="3.90.1150.10">
    <property type="entry name" value="Aspartate Aminotransferase, domain 1"/>
    <property type="match status" value="1"/>
</dbReference>
<evidence type="ECO:0000313" key="7">
    <source>
        <dbReference type="Proteomes" id="UP000176244"/>
    </source>
</evidence>
<dbReference type="PANTHER" id="PTHR11986:SF79">
    <property type="entry name" value="ACETYLORNITHINE AMINOTRANSFERASE, MITOCHONDRIAL"/>
    <property type="match status" value="1"/>
</dbReference>
<dbReference type="NCBIfam" id="TIGR00707">
    <property type="entry name" value="argD"/>
    <property type="match status" value="1"/>
</dbReference>
<feature type="binding site" evidence="5">
    <location>
        <position position="138"/>
    </location>
    <ligand>
        <name>N(2)-acetyl-L-ornithine</name>
        <dbReference type="ChEBI" id="CHEBI:57805"/>
    </ligand>
</feature>
<reference evidence="6 7" key="1">
    <citation type="submission" date="2015-09" db="EMBL/GenBank/DDBJ databases">
        <title>Genome sequence of Acetobacterium wieringae DSM 1911.</title>
        <authorList>
            <person name="Poehlein A."/>
            <person name="Bengelsdorf F.R."/>
            <person name="Schiel-Bengelsdorf B."/>
            <person name="Duerre P."/>
            <person name="Daniel R."/>
        </authorList>
    </citation>
    <scope>NUCLEOTIDE SEQUENCE [LARGE SCALE GENOMIC DNA]</scope>
    <source>
        <strain evidence="6 7">DSM 1911</strain>
    </source>
</reference>
<dbReference type="InterPro" id="IPR005814">
    <property type="entry name" value="Aminotrans_3"/>
</dbReference>
<dbReference type="Pfam" id="PF00202">
    <property type="entry name" value="Aminotran_3"/>
    <property type="match status" value="1"/>
</dbReference>
<dbReference type="EC" id="2.6.1.11" evidence="5"/>
<dbReference type="EMBL" id="LKEU01000024">
    <property type="protein sequence ID" value="OFV71280.1"/>
    <property type="molecule type" value="Genomic_DNA"/>
</dbReference>
<accession>A0A1F2PIX2</accession>
<evidence type="ECO:0000256" key="2">
    <source>
        <dbReference type="ARBA" id="ARBA00022605"/>
    </source>
</evidence>
<dbReference type="CDD" id="cd00610">
    <property type="entry name" value="OAT_like"/>
    <property type="match status" value="1"/>
</dbReference>
<comment type="pathway">
    <text evidence="5">Amino-acid biosynthesis; L-arginine biosynthesis; N(2)-acetyl-L-ornithine from L-glutamate: step 4/4.</text>
</comment>
<keyword evidence="2 5" id="KW-0028">Amino-acid biosynthesis</keyword>
<comment type="catalytic activity">
    <reaction evidence="5">
        <text>N(2)-acetyl-L-ornithine + 2-oxoglutarate = N-acetyl-L-glutamate 5-semialdehyde + L-glutamate</text>
        <dbReference type="Rhea" id="RHEA:18049"/>
        <dbReference type="ChEBI" id="CHEBI:16810"/>
        <dbReference type="ChEBI" id="CHEBI:29123"/>
        <dbReference type="ChEBI" id="CHEBI:29985"/>
        <dbReference type="ChEBI" id="CHEBI:57805"/>
        <dbReference type="EC" id="2.6.1.11"/>
    </reaction>
</comment>
<dbReference type="InterPro" id="IPR015422">
    <property type="entry name" value="PyrdxlP-dep_Trfase_small"/>
</dbReference>
<dbReference type="GO" id="GO:0003992">
    <property type="term" value="F:N2-acetyl-L-ornithine:2-oxoglutarate 5-aminotransferase activity"/>
    <property type="evidence" value="ECO:0007669"/>
    <property type="project" value="UniProtKB-UniRule"/>
</dbReference>
<dbReference type="InterPro" id="IPR050103">
    <property type="entry name" value="Class-III_PLP-dep_AT"/>
</dbReference>
<dbReference type="Proteomes" id="UP000176244">
    <property type="component" value="Unassembled WGS sequence"/>
</dbReference>
<dbReference type="NCBIfam" id="NF002325">
    <property type="entry name" value="PRK01278.1"/>
    <property type="match status" value="1"/>
</dbReference>
<comment type="caution">
    <text evidence="6">The sequence shown here is derived from an EMBL/GenBank/DDBJ whole genome shotgun (WGS) entry which is preliminary data.</text>
</comment>
<comment type="similarity">
    <text evidence="5">Belongs to the class-III pyridoxal-phosphate-dependent aminotransferase family. ArgD subfamily.</text>
</comment>
<dbReference type="HAMAP" id="MF_01107">
    <property type="entry name" value="ArgD_aminotrans_3"/>
    <property type="match status" value="1"/>
</dbReference>
<dbReference type="PIRSF" id="PIRSF000521">
    <property type="entry name" value="Transaminase_4ab_Lys_Orn"/>
    <property type="match status" value="1"/>
</dbReference>
<comment type="subunit">
    <text evidence="5">Homodimer.</text>
</comment>
<protein>
    <recommendedName>
        <fullName evidence="5">Acetylornithine aminotransferase</fullName>
        <shortName evidence="5">ACOAT</shortName>
        <ecNumber evidence="5">2.6.1.11</ecNumber>
    </recommendedName>
</protein>
<dbReference type="InterPro" id="IPR004636">
    <property type="entry name" value="AcOrn/SuccOrn_fam"/>
</dbReference>
<feature type="binding site" evidence="5">
    <location>
        <begin position="102"/>
        <end position="103"/>
    </location>
    <ligand>
        <name>pyridoxal 5'-phosphate</name>
        <dbReference type="ChEBI" id="CHEBI:597326"/>
    </ligand>
</feature>
<sequence length="390" mass="42145">MDLITRGSNVIMETYKRFPLVFDKGQGCVLTDHNGKEYLDFVAGIAVDALGHSHPGLLAAMQAQMEKLVHISNLYWSKPGIELAEMLTKASGLDKVFFCNSGAEACEAALKLCRVYGKLKKDVEAVEIIAMNQSFHGRTYAAITATGQKKYQENLEPLMPEIYHVPYNDIEALKAQISPKTCGIILEPIQGEGGIYPADPDYLKEVRKICDEQNIVLIFDEVQTGIGRSGKLFAYQQYGVVPDVVTMAKGLGGGVPIGGIIAKDHVAEVFTPGTHASTFGGNPFVTATAKYVIETLTAPGFFEAVEEKGDYLKAQLEALKKEHPAIKEVRGMGLIVGVQIDADLGAIVAKAMEKGLLLITAGSNAIRFVPPLVVAKAEIDQAVQIFAECL</sequence>
<name>A0A1F2PIX2_9FIRM</name>
<dbReference type="InterPro" id="IPR015421">
    <property type="entry name" value="PyrdxlP-dep_Trfase_major"/>
</dbReference>
<dbReference type="GO" id="GO:0006526">
    <property type="term" value="P:L-arginine biosynthetic process"/>
    <property type="evidence" value="ECO:0007669"/>
    <property type="project" value="UniProtKB-UniRule"/>
</dbReference>
<gene>
    <name evidence="6" type="primary">argD_2</name>
    <name evidence="5" type="synonym">argD</name>
    <name evidence="6" type="ORF">ACWI_11940</name>
</gene>
<dbReference type="FunFam" id="3.40.640.10:FF:000004">
    <property type="entry name" value="Acetylornithine aminotransferase"/>
    <property type="match status" value="1"/>
</dbReference>
<evidence type="ECO:0000256" key="1">
    <source>
        <dbReference type="ARBA" id="ARBA00022576"/>
    </source>
</evidence>
<dbReference type="Gene3D" id="3.40.640.10">
    <property type="entry name" value="Type I PLP-dependent aspartate aminotransferase-like (Major domain)"/>
    <property type="match status" value="1"/>
</dbReference>
<evidence type="ECO:0000256" key="5">
    <source>
        <dbReference type="HAMAP-Rule" id="MF_01107"/>
    </source>
</evidence>
<comment type="miscellaneous">
    <text evidence="5">May also have succinyldiaminopimelate aminotransferase activity, thus carrying out the corresponding step in lysine biosynthesis.</text>
</comment>
<dbReference type="NCBIfam" id="NF002874">
    <property type="entry name" value="PRK03244.1"/>
    <property type="match status" value="1"/>
</dbReference>
<dbReference type="PANTHER" id="PTHR11986">
    <property type="entry name" value="AMINOTRANSFERASE CLASS III"/>
    <property type="match status" value="1"/>
</dbReference>
<feature type="binding site" evidence="5">
    <location>
        <begin position="220"/>
        <end position="223"/>
    </location>
    <ligand>
        <name>pyridoxal 5'-phosphate</name>
        <dbReference type="ChEBI" id="CHEBI:597326"/>
    </ligand>
</feature>
<keyword evidence="3 5" id="KW-0808">Transferase</keyword>
<dbReference type="OrthoDB" id="9807885at2"/>
<keyword evidence="5" id="KW-0055">Arginine biosynthesis</keyword>
<dbReference type="GO" id="GO:0005737">
    <property type="term" value="C:cytoplasm"/>
    <property type="evidence" value="ECO:0007669"/>
    <property type="project" value="UniProtKB-SubCell"/>
</dbReference>
<evidence type="ECO:0000313" key="6">
    <source>
        <dbReference type="EMBL" id="OFV71280.1"/>
    </source>
</evidence>
<keyword evidence="1 5" id="KW-0032">Aminotransferase</keyword>
<proteinExistence type="inferred from homology"/>
<evidence type="ECO:0000256" key="3">
    <source>
        <dbReference type="ARBA" id="ARBA00022679"/>
    </source>
</evidence>
<dbReference type="PROSITE" id="PS00600">
    <property type="entry name" value="AA_TRANSFER_CLASS_3"/>
    <property type="match status" value="1"/>
</dbReference>
<feature type="binding site" evidence="5">
    <location>
        <position position="278"/>
    </location>
    <ligand>
        <name>pyridoxal 5'-phosphate</name>
        <dbReference type="ChEBI" id="CHEBI:597326"/>
    </ligand>
</feature>
<keyword evidence="4 5" id="KW-0663">Pyridoxal phosphate</keyword>
<dbReference type="InterPro" id="IPR049704">
    <property type="entry name" value="Aminotrans_3_PPA_site"/>
</dbReference>
<dbReference type="InterPro" id="IPR015424">
    <property type="entry name" value="PyrdxlP-dep_Trfase"/>
</dbReference>
<comment type="subcellular location">
    <subcellularLocation>
        <location evidence="5">Cytoplasm</location>
    </subcellularLocation>
</comment>
<dbReference type="AlphaFoldDB" id="A0A1F2PIX2"/>
<organism evidence="6 7">
    <name type="scientific">Acetobacterium wieringae</name>
    <dbReference type="NCBI Taxonomy" id="52694"/>
    <lineage>
        <taxon>Bacteria</taxon>
        <taxon>Bacillati</taxon>
        <taxon>Bacillota</taxon>
        <taxon>Clostridia</taxon>
        <taxon>Eubacteriales</taxon>
        <taxon>Eubacteriaceae</taxon>
        <taxon>Acetobacterium</taxon>
    </lineage>
</organism>
<evidence type="ECO:0000256" key="4">
    <source>
        <dbReference type="ARBA" id="ARBA00022898"/>
    </source>
</evidence>
<feature type="binding site" evidence="5">
    <location>
        <position position="135"/>
    </location>
    <ligand>
        <name>pyridoxal 5'-phosphate</name>
        <dbReference type="ChEBI" id="CHEBI:597326"/>
    </ligand>
</feature>
<dbReference type="SUPFAM" id="SSF53383">
    <property type="entry name" value="PLP-dependent transferases"/>
    <property type="match status" value="1"/>
</dbReference>
<feature type="modified residue" description="N6-(pyridoxal phosphate)lysine" evidence="5">
    <location>
        <position position="249"/>
    </location>
</feature>
<comment type="cofactor">
    <cofactor evidence="5">
        <name>pyridoxal 5'-phosphate</name>
        <dbReference type="ChEBI" id="CHEBI:597326"/>
    </cofactor>
    <text evidence="5">Binds 1 pyridoxal phosphate per subunit.</text>
</comment>
<dbReference type="RefSeq" id="WP_070370526.1">
    <property type="nucleotide sequence ID" value="NZ_LKEU01000024.1"/>
</dbReference>